<protein>
    <submittedName>
        <fullName evidence="2">Uncharacterized protein</fullName>
    </submittedName>
</protein>
<sequence>MSERAKSPISRVLDLLGSIPQGTWENRCDEWLKKGAEIYGKDAPIKLTHLYQRVFIESMNNVLVRMKLYELPPPPTVGELVAEARYIVDKLRIPKENLVKRPYFLMPPEDSTTHRRRRNQRKRRNRSYHRKSNRNPKNV</sequence>
<feature type="region of interest" description="Disordered" evidence="1">
    <location>
        <begin position="104"/>
        <end position="139"/>
    </location>
</feature>
<dbReference type="EMBL" id="LYUB02000007">
    <property type="protein sequence ID" value="OVF08581.1"/>
    <property type="molecule type" value="Genomic_DNA"/>
</dbReference>
<comment type="caution">
    <text evidence="2">The sequence shown here is derived from an EMBL/GenBank/DDBJ whole genome shotgun (WGS) entry which is preliminary data.</text>
</comment>
<dbReference type="KEGG" id="clus:A9F13_07g00231"/>
<gene>
    <name evidence="2" type="ORF">A9F13_07g00231</name>
</gene>
<evidence type="ECO:0000256" key="1">
    <source>
        <dbReference type="SAM" id="MobiDB-lite"/>
    </source>
</evidence>
<organism evidence="2 3">
    <name type="scientific">Clavispora lusitaniae</name>
    <name type="common">Candida lusitaniae</name>
    <dbReference type="NCBI Taxonomy" id="36911"/>
    <lineage>
        <taxon>Eukaryota</taxon>
        <taxon>Fungi</taxon>
        <taxon>Dikarya</taxon>
        <taxon>Ascomycota</taxon>
        <taxon>Saccharomycotina</taxon>
        <taxon>Pichiomycetes</taxon>
        <taxon>Metschnikowiaceae</taxon>
        <taxon>Clavispora</taxon>
    </lineage>
</organism>
<dbReference type="AlphaFoldDB" id="A0AA91T1Y3"/>
<accession>A0AA91T1Y3</accession>
<evidence type="ECO:0000313" key="2">
    <source>
        <dbReference type="EMBL" id="OVF08581.1"/>
    </source>
</evidence>
<evidence type="ECO:0000313" key="3">
    <source>
        <dbReference type="Proteomes" id="UP000195602"/>
    </source>
</evidence>
<feature type="compositionally biased region" description="Basic residues" evidence="1">
    <location>
        <begin position="114"/>
        <end position="139"/>
    </location>
</feature>
<name>A0AA91T1Y3_CLALS</name>
<reference evidence="2 3" key="1">
    <citation type="submission" date="2017-04" db="EMBL/GenBank/DDBJ databases">
        <title>Draft genome of the yeast Clavispora lusitaniae type strain CBS 6936.</title>
        <authorList>
            <person name="Durrens P."/>
            <person name="Klopp C."/>
            <person name="Biteau N."/>
            <person name="Fitton-Ouhabi V."/>
            <person name="Dementhon K."/>
            <person name="Accoceberry I."/>
            <person name="Sherman D.J."/>
            <person name="Noel T."/>
        </authorList>
    </citation>
    <scope>NUCLEOTIDE SEQUENCE [LARGE SCALE GENOMIC DNA]</scope>
    <source>
        <strain evidence="2 3">CBS 6936</strain>
    </source>
</reference>
<proteinExistence type="predicted"/>
<dbReference type="Proteomes" id="UP000195602">
    <property type="component" value="Unassembled WGS sequence"/>
</dbReference>